<evidence type="ECO:0000256" key="8">
    <source>
        <dbReference type="ARBA" id="ARBA00022618"/>
    </source>
</evidence>
<comment type="caution">
    <text evidence="18">The sequence shown here is derived from an EMBL/GenBank/DDBJ whole genome shotgun (WGS) entry which is preliminary data.</text>
</comment>
<evidence type="ECO:0000313" key="18">
    <source>
        <dbReference type="EMBL" id="KAA6409556.1"/>
    </source>
</evidence>
<keyword evidence="11" id="KW-0159">Chromosome partition</keyword>
<evidence type="ECO:0000256" key="4">
    <source>
        <dbReference type="ARBA" id="ARBA00010731"/>
    </source>
</evidence>
<organism evidence="18 19">
    <name type="scientific">Lasallia pustulata</name>
    <dbReference type="NCBI Taxonomy" id="136370"/>
    <lineage>
        <taxon>Eukaryota</taxon>
        <taxon>Fungi</taxon>
        <taxon>Dikarya</taxon>
        <taxon>Ascomycota</taxon>
        <taxon>Pezizomycotina</taxon>
        <taxon>Lecanoromycetes</taxon>
        <taxon>OSLEUM clade</taxon>
        <taxon>Umbilicariomycetidae</taxon>
        <taxon>Umbilicariales</taxon>
        <taxon>Umbilicariaceae</taxon>
        <taxon>Lasallia</taxon>
    </lineage>
</organism>
<dbReference type="Proteomes" id="UP000324767">
    <property type="component" value="Unassembled WGS sequence"/>
</dbReference>
<keyword evidence="15" id="KW-0131">Cell cycle</keyword>
<evidence type="ECO:0000256" key="7">
    <source>
        <dbReference type="ARBA" id="ARBA00022490"/>
    </source>
</evidence>
<name>A0A5M8PLD1_9LECA</name>
<dbReference type="GO" id="GO:0051301">
    <property type="term" value="P:cell division"/>
    <property type="evidence" value="ECO:0007669"/>
    <property type="project" value="UniProtKB-KW"/>
</dbReference>
<feature type="region of interest" description="Disordered" evidence="17">
    <location>
        <begin position="197"/>
        <end position="270"/>
    </location>
</feature>
<dbReference type="PANTHER" id="PTHR28200:SF1">
    <property type="entry name" value="DASH COMPLEX SUBUNIT ASK1"/>
    <property type="match status" value="1"/>
</dbReference>
<feature type="region of interest" description="Disordered" evidence="17">
    <location>
        <begin position="344"/>
        <end position="386"/>
    </location>
</feature>
<dbReference type="PANTHER" id="PTHR28200">
    <property type="entry name" value="DASH COMPLEX SUBUNIT ASK1"/>
    <property type="match status" value="1"/>
</dbReference>
<feature type="region of interest" description="Disordered" evidence="17">
    <location>
        <begin position="417"/>
        <end position="465"/>
    </location>
</feature>
<keyword evidence="7" id="KW-0963">Cytoplasm</keyword>
<evidence type="ECO:0000256" key="17">
    <source>
        <dbReference type="SAM" id="MobiDB-lite"/>
    </source>
</evidence>
<dbReference type="InterPro" id="IPR013964">
    <property type="entry name" value="DASH_Ask1"/>
</dbReference>
<evidence type="ECO:0000256" key="1">
    <source>
        <dbReference type="ARBA" id="ARBA00004123"/>
    </source>
</evidence>
<dbReference type="GO" id="GO:0008608">
    <property type="term" value="P:attachment of spindle microtubules to kinetochore"/>
    <property type="evidence" value="ECO:0007669"/>
    <property type="project" value="InterPro"/>
</dbReference>
<dbReference type="GO" id="GO:0042729">
    <property type="term" value="C:DASH complex"/>
    <property type="evidence" value="ECO:0007669"/>
    <property type="project" value="InterPro"/>
</dbReference>
<evidence type="ECO:0000256" key="11">
    <source>
        <dbReference type="ARBA" id="ARBA00022829"/>
    </source>
</evidence>
<keyword evidence="16" id="KW-0137">Centromere</keyword>
<dbReference type="AlphaFoldDB" id="A0A5M8PLD1"/>
<keyword evidence="9" id="KW-0493">Microtubule</keyword>
<feature type="compositionally biased region" description="Polar residues" evidence="17">
    <location>
        <begin position="285"/>
        <end position="296"/>
    </location>
</feature>
<dbReference type="OrthoDB" id="5573898at2759"/>
<dbReference type="Pfam" id="PF08655">
    <property type="entry name" value="DASH_Ask1"/>
    <property type="match status" value="1"/>
</dbReference>
<evidence type="ECO:0000256" key="3">
    <source>
        <dbReference type="ARBA" id="ARBA00004629"/>
    </source>
</evidence>
<evidence type="ECO:0000256" key="15">
    <source>
        <dbReference type="ARBA" id="ARBA00023306"/>
    </source>
</evidence>
<sequence length="521" mass="56960">MARRKNCLSPTTNTRMANTRMINTRMTNTRGGGAVRGRRRHADVATCGRRKGSEGSYGARCRSGTGLTGNGNSLGRNIRRVFPRKCGSPTRNLGNNITNCHATSICIARRASNMSRASTSSQRNLTLTEELEKLEQSITLTLQEIDHNFSRAHRVVTTSILPIVEQYAEQSKNVWEGSKFWKQFFEASANVSLSGYEEPTADETVTEVTAQTTPTSSAYASPSQTNDDDIVTPAPPAPYRPDDDNFSSPTNNTPRPPRARTTKQPPTIAPFASPYEALKREIQGSTDTSTLPSTPRQPLQFQSQTPQSSPFMPPSTAAQLRHRTPANDILLHRVLDKNYRLQATPHAQPSSRLPYPKSSTQTPGTTNKKYLDSTSPDSSPPVPAPELHAEIFDTPARKGRTPGISVLTPAAKNLKTKTEFRSATQRTPGADTIGNGKAKGIWDSDSDEDDDNGGYPEGMSPPKTMQFHIPQSKLLRTPAREASRRIVEDLLLTAGGNLTDDLDEGSPSMVKRGGLLEEDTF</sequence>
<evidence type="ECO:0000256" key="14">
    <source>
        <dbReference type="ARBA" id="ARBA00023242"/>
    </source>
</evidence>
<keyword evidence="13" id="KW-0206">Cytoskeleton</keyword>
<evidence type="ECO:0000256" key="12">
    <source>
        <dbReference type="ARBA" id="ARBA00022838"/>
    </source>
</evidence>
<keyword evidence="14" id="KW-0539">Nucleus</keyword>
<feature type="compositionally biased region" description="Polar residues" evidence="17">
    <location>
        <begin position="345"/>
        <end position="368"/>
    </location>
</feature>
<proteinExistence type="inferred from homology"/>
<feature type="compositionally biased region" description="Low complexity" evidence="17">
    <location>
        <begin position="297"/>
        <end position="316"/>
    </location>
</feature>
<evidence type="ECO:0000256" key="5">
    <source>
        <dbReference type="ARBA" id="ARBA00014520"/>
    </source>
</evidence>
<feature type="compositionally biased region" description="Low complexity" evidence="17">
    <location>
        <begin position="206"/>
        <end position="225"/>
    </location>
</feature>
<keyword evidence="6" id="KW-0158">Chromosome</keyword>
<evidence type="ECO:0000256" key="2">
    <source>
        <dbReference type="ARBA" id="ARBA00004186"/>
    </source>
</evidence>
<feature type="region of interest" description="Disordered" evidence="17">
    <location>
        <begin position="285"/>
        <end position="318"/>
    </location>
</feature>
<comment type="similarity">
    <text evidence="4">Belongs to the DASH complex ASK1 family.</text>
</comment>
<keyword evidence="8" id="KW-0132">Cell division</keyword>
<keyword evidence="10" id="KW-0498">Mitosis</keyword>
<evidence type="ECO:0000256" key="13">
    <source>
        <dbReference type="ARBA" id="ARBA00023212"/>
    </source>
</evidence>
<evidence type="ECO:0000256" key="16">
    <source>
        <dbReference type="ARBA" id="ARBA00023328"/>
    </source>
</evidence>
<keyword evidence="12" id="KW-0995">Kinetochore</keyword>
<accession>A0A5M8PLD1</accession>
<evidence type="ECO:0000313" key="19">
    <source>
        <dbReference type="Proteomes" id="UP000324767"/>
    </source>
</evidence>
<reference evidence="18 19" key="1">
    <citation type="submission" date="2019-09" db="EMBL/GenBank/DDBJ databases">
        <title>The hologenome of the rock-dwelling lichen Lasallia pustulata.</title>
        <authorList>
            <person name="Greshake Tzovaras B."/>
            <person name="Segers F."/>
            <person name="Bicker A."/>
            <person name="Dal Grande F."/>
            <person name="Otte J."/>
            <person name="Hankeln T."/>
            <person name="Schmitt I."/>
            <person name="Ebersberger I."/>
        </authorList>
    </citation>
    <scope>NUCLEOTIDE SEQUENCE [LARGE SCALE GENOMIC DNA]</scope>
    <source>
        <strain evidence="18">A1-1</strain>
    </source>
</reference>
<dbReference type="GO" id="GO:0044732">
    <property type="term" value="C:mitotic spindle pole body"/>
    <property type="evidence" value="ECO:0007669"/>
    <property type="project" value="TreeGrafter"/>
</dbReference>
<comment type="subcellular location">
    <subcellularLocation>
        <location evidence="3">Chromosome</location>
        <location evidence="3">Centromere</location>
        <location evidence="3">Kinetochore</location>
    </subcellularLocation>
    <subcellularLocation>
        <location evidence="2">Cytoplasm</location>
        <location evidence="2">Cytoskeleton</location>
        <location evidence="2">Spindle</location>
    </subcellularLocation>
    <subcellularLocation>
        <location evidence="1">Nucleus</location>
    </subcellularLocation>
</comment>
<evidence type="ECO:0000256" key="6">
    <source>
        <dbReference type="ARBA" id="ARBA00022454"/>
    </source>
</evidence>
<dbReference type="GO" id="GO:0005874">
    <property type="term" value="C:microtubule"/>
    <property type="evidence" value="ECO:0007669"/>
    <property type="project" value="UniProtKB-KW"/>
</dbReference>
<evidence type="ECO:0000256" key="9">
    <source>
        <dbReference type="ARBA" id="ARBA00022701"/>
    </source>
</evidence>
<dbReference type="GO" id="GO:0072686">
    <property type="term" value="C:mitotic spindle"/>
    <property type="evidence" value="ECO:0007669"/>
    <property type="project" value="InterPro"/>
</dbReference>
<gene>
    <name evidence="18" type="ORF">FRX48_06167</name>
</gene>
<protein>
    <recommendedName>
        <fullName evidence="5">DASH complex subunit ASK1</fullName>
    </recommendedName>
</protein>
<dbReference type="EMBL" id="VXIT01000010">
    <property type="protein sequence ID" value="KAA6409556.1"/>
    <property type="molecule type" value="Genomic_DNA"/>
</dbReference>
<evidence type="ECO:0000256" key="10">
    <source>
        <dbReference type="ARBA" id="ARBA00022776"/>
    </source>
</evidence>